<geneLocation type="plasmid" evidence="2">
    <name>cbm2636_mp</name>
</geneLocation>
<protein>
    <submittedName>
        <fullName evidence="1">Uncharacterized protein</fullName>
    </submittedName>
</protein>
<evidence type="ECO:0000313" key="2">
    <source>
        <dbReference type="Proteomes" id="UP000254259"/>
    </source>
</evidence>
<keyword evidence="1" id="KW-0614">Plasmid</keyword>
<dbReference type="AlphaFoldDB" id="A0A9Q7UXI2"/>
<accession>A0A9Q7UXI2</accession>
<proteinExistence type="predicted"/>
<organism evidence="1 2">
    <name type="scientific">Cupriavidus taiwanensis</name>
    <dbReference type="NCBI Taxonomy" id="164546"/>
    <lineage>
        <taxon>Bacteria</taxon>
        <taxon>Pseudomonadati</taxon>
        <taxon>Pseudomonadota</taxon>
        <taxon>Betaproteobacteria</taxon>
        <taxon>Burkholderiales</taxon>
        <taxon>Burkholderiaceae</taxon>
        <taxon>Cupriavidus</taxon>
    </lineage>
</organism>
<dbReference type="EMBL" id="LT984814">
    <property type="protein sequence ID" value="SPD67968.1"/>
    <property type="molecule type" value="Genomic_DNA"/>
</dbReference>
<dbReference type="Proteomes" id="UP000254259">
    <property type="component" value="Plasmid CBM2636_mp"/>
</dbReference>
<gene>
    <name evidence="1" type="ORF">CBM2636_MP20818</name>
</gene>
<name>A0A9Q7UXI2_9BURK</name>
<sequence>MTRSTIPAMARAWCRHMPATKRPATARSTLSRTAALIIRFCFFADRGHFSVATYFLQGAILSAQGAARNIW</sequence>
<evidence type="ECO:0000313" key="1">
    <source>
        <dbReference type="EMBL" id="SPD67968.1"/>
    </source>
</evidence>
<reference evidence="1 2" key="1">
    <citation type="submission" date="2018-01" db="EMBL/GenBank/DDBJ databases">
        <authorList>
            <person name="Clerissi C."/>
        </authorList>
    </citation>
    <scope>NUCLEOTIDE SEQUENCE [LARGE SCALE GENOMIC DNA]</scope>
    <source>
        <strain evidence="1">Cupriavidus taiwanensis SWF 66322</strain>
        <plasmid evidence="2">cbm2636_mp</plasmid>
    </source>
</reference>